<comment type="pathway">
    <text evidence="3 7">Amino-acid biosynthesis; L-leucine biosynthesis; L-leucine from 3-methyl-2-oxobutanoate: step 2/4.</text>
</comment>
<proteinExistence type="inferred from homology"/>
<evidence type="ECO:0000256" key="5">
    <source>
        <dbReference type="ARBA" id="ARBA00011271"/>
    </source>
</evidence>
<comment type="catalytic activity">
    <reaction evidence="1 7">
        <text>(2R,3S)-3-isopropylmalate = (2S)-2-isopropylmalate</text>
        <dbReference type="Rhea" id="RHEA:32287"/>
        <dbReference type="ChEBI" id="CHEBI:1178"/>
        <dbReference type="ChEBI" id="CHEBI:35121"/>
        <dbReference type="EC" id="4.2.1.33"/>
    </reaction>
</comment>
<evidence type="ECO:0000256" key="1">
    <source>
        <dbReference type="ARBA" id="ARBA00000491"/>
    </source>
</evidence>
<dbReference type="UniPathway" id="UPA00048">
    <property type="reaction ID" value="UER00071"/>
</dbReference>
<dbReference type="PANTHER" id="PTHR43345">
    <property type="entry name" value="3-ISOPROPYLMALATE DEHYDRATASE SMALL SUBUNIT 2-RELATED-RELATED"/>
    <property type="match status" value="1"/>
</dbReference>
<keyword evidence="7" id="KW-0028">Amino-acid biosynthesis</keyword>
<dbReference type="CDD" id="cd01577">
    <property type="entry name" value="IPMI_Swivel"/>
    <property type="match status" value="1"/>
</dbReference>
<dbReference type="EMBL" id="MEYH01000066">
    <property type="protein sequence ID" value="OGD15150.1"/>
    <property type="molecule type" value="Genomic_DNA"/>
</dbReference>
<dbReference type="AlphaFoldDB" id="A0A1F5A9A8"/>
<keyword evidence="7" id="KW-0100">Branched-chain amino acid biosynthesis</keyword>
<accession>A0A1F5A9A8</accession>
<feature type="domain" description="Aconitase A/isopropylmalate dehydratase small subunit swivel" evidence="8">
    <location>
        <begin position="45"/>
        <end position="105"/>
    </location>
</feature>
<dbReference type="InterPro" id="IPR011827">
    <property type="entry name" value="LeuD_type2/HacB/DmdB"/>
</dbReference>
<dbReference type="Pfam" id="PF00694">
    <property type="entry name" value="Aconitase_C"/>
    <property type="match status" value="1"/>
</dbReference>
<evidence type="ECO:0000256" key="4">
    <source>
        <dbReference type="ARBA" id="ARBA00009869"/>
    </source>
</evidence>
<evidence type="ECO:0000313" key="10">
    <source>
        <dbReference type="Proteomes" id="UP000177701"/>
    </source>
</evidence>
<dbReference type="Gene3D" id="3.20.19.10">
    <property type="entry name" value="Aconitase, domain 4"/>
    <property type="match status" value="1"/>
</dbReference>
<reference evidence="9 10" key="1">
    <citation type="journal article" date="2016" name="Nat. Commun.">
        <title>Thousands of microbial genomes shed light on interconnected biogeochemical processes in an aquifer system.</title>
        <authorList>
            <person name="Anantharaman K."/>
            <person name="Brown C.T."/>
            <person name="Hug L.A."/>
            <person name="Sharon I."/>
            <person name="Castelle C.J."/>
            <person name="Probst A.J."/>
            <person name="Thomas B.C."/>
            <person name="Singh A."/>
            <person name="Wilkins M.J."/>
            <person name="Karaoz U."/>
            <person name="Brodie E.L."/>
            <person name="Williams K.H."/>
            <person name="Hubbard S.S."/>
            <person name="Banfield J.F."/>
        </authorList>
    </citation>
    <scope>NUCLEOTIDE SEQUENCE [LARGE SCALE GENOMIC DNA]</scope>
</reference>
<dbReference type="PANTHER" id="PTHR43345:SF2">
    <property type="entry name" value="3-ISOPROPYLMALATE DEHYDRATASE SMALL SUBUNIT 1"/>
    <property type="match status" value="1"/>
</dbReference>
<evidence type="ECO:0000256" key="7">
    <source>
        <dbReference type="HAMAP-Rule" id="MF_01032"/>
    </source>
</evidence>
<dbReference type="GO" id="GO:0009098">
    <property type="term" value="P:L-leucine biosynthetic process"/>
    <property type="evidence" value="ECO:0007669"/>
    <property type="project" value="UniProtKB-UniRule"/>
</dbReference>
<organism evidence="9 10">
    <name type="scientific">Candidatus Sediminicultor quintus</name>
    <dbReference type="NCBI Taxonomy" id="1797291"/>
    <lineage>
        <taxon>Bacteria</taxon>
        <taxon>Pseudomonadati</taxon>
        <taxon>Atribacterota</taxon>
        <taxon>Candidatus Phoenicimicrobiia</taxon>
        <taxon>Candidatus Pheonicimicrobiales</taxon>
        <taxon>Candidatus Phoenicimicrobiaceae</taxon>
        <taxon>Candidatus Sediminicultor</taxon>
    </lineage>
</organism>
<dbReference type="STRING" id="1797291.A2V47_02010"/>
<sequence length="174" mass="19369">MFKPIIEGKIFKVGDDIDTDQIYPGRYLYLTSPEEMAVHAMEDVIADFYKKIEGEDWIIAAGKNFGCGSSREHAPRALLYAGVKAIVAESFGRIFYRNALNVGLPAVKCSGIVKEVQQGSLIQINLKEGLIVLGTPEKTLSIEKFSPQLLAILKNEGLIPYMKKYGKYSHLKNI</sequence>
<dbReference type="SUPFAM" id="SSF52016">
    <property type="entry name" value="LeuD/IlvD-like"/>
    <property type="match status" value="1"/>
</dbReference>
<dbReference type="Proteomes" id="UP000177701">
    <property type="component" value="Unassembled WGS sequence"/>
</dbReference>
<dbReference type="InterPro" id="IPR000573">
    <property type="entry name" value="AconitaseA/IPMdHydase_ssu_swvl"/>
</dbReference>
<comment type="subunit">
    <text evidence="5 7">Heterodimer of LeuC and LeuD.</text>
</comment>
<keyword evidence="6 7" id="KW-0456">Lyase</keyword>
<evidence type="ECO:0000259" key="8">
    <source>
        <dbReference type="Pfam" id="PF00694"/>
    </source>
</evidence>
<comment type="function">
    <text evidence="2 7">Catalyzes the isomerization between 2-isopropylmalate and 3-isopropylmalate, via the formation of 2-isopropylmaleate.</text>
</comment>
<comment type="similarity">
    <text evidence="4 7">Belongs to the LeuD family. LeuD type 2 subfamily.</text>
</comment>
<protein>
    <recommendedName>
        <fullName evidence="7">3-isopropylmalate dehydratase small subunit</fullName>
        <ecNumber evidence="7">4.2.1.33</ecNumber>
    </recommendedName>
    <alternativeName>
        <fullName evidence="7">Alpha-IPM isomerase</fullName>
        <shortName evidence="7">IPMI</shortName>
    </alternativeName>
    <alternativeName>
        <fullName evidence="7">Isopropylmalate isomerase</fullName>
    </alternativeName>
</protein>
<dbReference type="NCBIfam" id="TIGR02087">
    <property type="entry name" value="LEUD_arch"/>
    <property type="match status" value="1"/>
</dbReference>
<comment type="caution">
    <text evidence="9">The sequence shown here is derived from an EMBL/GenBank/DDBJ whole genome shotgun (WGS) entry which is preliminary data.</text>
</comment>
<dbReference type="GO" id="GO:0003861">
    <property type="term" value="F:3-isopropylmalate dehydratase activity"/>
    <property type="evidence" value="ECO:0007669"/>
    <property type="project" value="UniProtKB-UniRule"/>
</dbReference>
<dbReference type="EC" id="4.2.1.33" evidence="7"/>
<evidence type="ECO:0000256" key="2">
    <source>
        <dbReference type="ARBA" id="ARBA00002695"/>
    </source>
</evidence>
<evidence type="ECO:0000256" key="6">
    <source>
        <dbReference type="ARBA" id="ARBA00023239"/>
    </source>
</evidence>
<dbReference type="InterPro" id="IPR050075">
    <property type="entry name" value="LeuD"/>
</dbReference>
<dbReference type="InterPro" id="IPR033940">
    <property type="entry name" value="IPMI_Swivel"/>
</dbReference>
<name>A0A1F5A9A8_9BACT</name>
<evidence type="ECO:0000313" key="9">
    <source>
        <dbReference type="EMBL" id="OGD15150.1"/>
    </source>
</evidence>
<gene>
    <name evidence="7" type="primary">leuD</name>
    <name evidence="9" type="ORF">A2V47_02010</name>
</gene>
<dbReference type="InterPro" id="IPR015928">
    <property type="entry name" value="Aconitase/3IPM_dehydase_swvl"/>
</dbReference>
<evidence type="ECO:0000256" key="3">
    <source>
        <dbReference type="ARBA" id="ARBA00004729"/>
    </source>
</evidence>
<dbReference type="HAMAP" id="MF_01032">
    <property type="entry name" value="LeuD_type2"/>
    <property type="match status" value="1"/>
</dbReference>
<keyword evidence="7" id="KW-0432">Leucine biosynthesis</keyword>